<dbReference type="InterPro" id="IPR036390">
    <property type="entry name" value="WH_DNA-bd_sf"/>
</dbReference>
<dbReference type="SUPFAM" id="SSF53850">
    <property type="entry name" value="Periplasmic binding protein-like II"/>
    <property type="match status" value="1"/>
</dbReference>
<dbReference type="InterPro" id="IPR000847">
    <property type="entry name" value="LysR_HTH_N"/>
</dbReference>
<evidence type="ECO:0000256" key="2">
    <source>
        <dbReference type="ARBA" id="ARBA00009437"/>
    </source>
</evidence>
<dbReference type="PROSITE" id="PS50931">
    <property type="entry name" value="HTH_LYSR"/>
    <property type="match status" value="1"/>
</dbReference>
<accession>A0ABQ6AW26</accession>
<evidence type="ECO:0000256" key="4">
    <source>
        <dbReference type="ARBA" id="ARBA00023125"/>
    </source>
</evidence>
<dbReference type="Gene3D" id="3.40.190.290">
    <property type="match status" value="1"/>
</dbReference>
<dbReference type="InterPro" id="IPR005119">
    <property type="entry name" value="LysR_subst-bd"/>
</dbReference>
<comment type="caution">
    <text evidence="7">The sequence shown here is derived from an EMBL/GenBank/DDBJ whole genome shotgun (WGS) entry which is preliminary data.</text>
</comment>
<organism evidence="7 8">
    <name type="scientific">Bradyrhizobium iriomotense</name>
    <dbReference type="NCBI Taxonomy" id="441950"/>
    <lineage>
        <taxon>Bacteria</taxon>
        <taxon>Pseudomonadati</taxon>
        <taxon>Pseudomonadota</taxon>
        <taxon>Alphaproteobacteria</taxon>
        <taxon>Hyphomicrobiales</taxon>
        <taxon>Nitrobacteraceae</taxon>
        <taxon>Bradyrhizobium</taxon>
    </lineage>
</organism>
<evidence type="ECO:0000313" key="7">
    <source>
        <dbReference type="EMBL" id="GLR84092.1"/>
    </source>
</evidence>
<comment type="function">
    <text evidence="1">NodD regulates the expression of the nodABCFE genes which encode other nodulation proteins. NodD is also a negative regulator of its own expression. Binds flavonoids as inducers.</text>
</comment>
<keyword evidence="5" id="KW-0804">Transcription</keyword>
<dbReference type="Gene3D" id="1.10.10.10">
    <property type="entry name" value="Winged helix-like DNA-binding domain superfamily/Winged helix DNA-binding domain"/>
    <property type="match status" value="1"/>
</dbReference>
<dbReference type="Pfam" id="PF03466">
    <property type="entry name" value="LysR_substrate"/>
    <property type="match status" value="1"/>
</dbReference>
<keyword evidence="4" id="KW-0238">DNA-binding</keyword>
<evidence type="ECO:0000259" key="6">
    <source>
        <dbReference type="PROSITE" id="PS50931"/>
    </source>
</evidence>
<comment type="similarity">
    <text evidence="2">Belongs to the LysR transcriptional regulatory family.</text>
</comment>
<dbReference type="InterPro" id="IPR058163">
    <property type="entry name" value="LysR-type_TF_proteobact-type"/>
</dbReference>
<dbReference type="RefSeq" id="WP_284261344.1">
    <property type="nucleotide sequence ID" value="NZ_BSOW01000002.1"/>
</dbReference>
<evidence type="ECO:0000256" key="5">
    <source>
        <dbReference type="ARBA" id="ARBA00023163"/>
    </source>
</evidence>
<dbReference type="EMBL" id="BSOW01000002">
    <property type="protein sequence ID" value="GLR84092.1"/>
    <property type="molecule type" value="Genomic_DNA"/>
</dbReference>
<dbReference type="PANTHER" id="PTHR30537">
    <property type="entry name" value="HTH-TYPE TRANSCRIPTIONAL REGULATOR"/>
    <property type="match status" value="1"/>
</dbReference>
<dbReference type="PANTHER" id="PTHR30537:SF5">
    <property type="entry name" value="HTH-TYPE TRANSCRIPTIONAL ACTIVATOR TTDR-RELATED"/>
    <property type="match status" value="1"/>
</dbReference>
<keyword evidence="8" id="KW-1185">Reference proteome</keyword>
<dbReference type="Pfam" id="PF00126">
    <property type="entry name" value="HTH_1"/>
    <property type="match status" value="1"/>
</dbReference>
<protein>
    <submittedName>
        <fullName evidence="7">LysR family transcriptional regulator</fullName>
    </submittedName>
</protein>
<evidence type="ECO:0000313" key="8">
    <source>
        <dbReference type="Proteomes" id="UP001156905"/>
    </source>
</evidence>
<dbReference type="SUPFAM" id="SSF46785">
    <property type="entry name" value="Winged helix' DNA-binding domain"/>
    <property type="match status" value="1"/>
</dbReference>
<sequence length="290" mass="32195">MDAVTVFVRVVEAGSFAAAAKRLGMPKTTVSAKVAGLEKRLGVNLIQRTTRKLRVTDVGEKYFHHCAIATREIELGEAALQSAKVKPSGVLRVTAPIDLGHVLLPRIAQAYTAKYPDVSLDLILTNRVVDLVEEGVDLAIRWAGALKDSSLIARRFIETSSNLWASPKYLKRFGKPNHPRDLVNATFLAHPVLTTVMLTNGRSDFELQLKGRTYVDDLEVVAALILLGEGIAWLPDFLVRDAVRTGNLVPALLQWRPKKNQNWTYHFVYAGRRYTLPKVESFIQTALAQV</sequence>
<evidence type="ECO:0000256" key="3">
    <source>
        <dbReference type="ARBA" id="ARBA00023015"/>
    </source>
</evidence>
<keyword evidence="3" id="KW-0805">Transcription regulation</keyword>
<gene>
    <name evidence="7" type="ORF">GCM10007857_08020</name>
</gene>
<dbReference type="Proteomes" id="UP001156905">
    <property type="component" value="Unassembled WGS sequence"/>
</dbReference>
<reference evidence="8" key="1">
    <citation type="journal article" date="2019" name="Int. J. Syst. Evol. Microbiol.">
        <title>The Global Catalogue of Microorganisms (GCM) 10K type strain sequencing project: providing services to taxonomists for standard genome sequencing and annotation.</title>
        <authorList>
            <consortium name="The Broad Institute Genomics Platform"/>
            <consortium name="The Broad Institute Genome Sequencing Center for Infectious Disease"/>
            <person name="Wu L."/>
            <person name="Ma J."/>
        </authorList>
    </citation>
    <scope>NUCLEOTIDE SEQUENCE [LARGE SCALE GENOMIC DNA]</scope>
    <source>
        <strain evidence="8">NBRC 102520</strain>
    </source>
</reference>
<dbReference type="InterPro" id="IPR036388">
    <property type="entry name" value="WH-like_DNA-bd_sf"/>
</dbReference>
<feature type="domain" description="HTH lysR-type" evidence="6">
    <location>
        <begin position="1"/>
        <end position="56"/>
    </location>
</feature>
<name>A0ABQ6AW26_9BRAD</name>
<proteinExistence type="inferred from homology"/>
<evidence type="ECO:0000256" key="1">
    <source>
        <dbReference type="ARBA" id="ARBA00003502"/>
    </source>
</evidence>
<dbReference type="CDD" id="cd08422">
    <property type="entry name" value="PBP2_CrgA_like"/>
    <property type="match status" value="1"/>
</dbReference>